<feature type="compositionally biased region" description="Acidic residues" evidence="1">
    <location>
        <begin position="206"/>
        <end position="215"/>
    </location>
</feature>
<sequence length="330" mass="35259">MSWAAFTKRPDPVPATSLLTSLIFGPVSHGLVPIGPFTLLPPPSGALSRDVSVLRCLSQQKQFLQRRNSIMPALTINADNPPSNNPPSPTRPPVSPITPPLRPTQRPATEATGATASAGAGGRPSLTHSQPDQAAIPPPAPQPIAFDSNPDVIALKSAISILQIQRQRATADIQVLNRAKDEAVQDPEAFIKDLVAGKINAPADDSGSDSDDEDTPMSGQESGNQQDPGEGSSKQRIAAQPPAWTNLPQPQNVVRCPPINWSQYAVVGDSLDKLHNEQVTRPNQGTPATIGANGMYEFRGEGKQERYQGVAAPYNPTQERLNKKPKSRRS</sequence>
<reference evidence="2 3" key="1">
    <citation type="submission" date="2020-05" db="EMBL/GenBank/DDBJ databases">
        <title>Identification and distribution of gene clusters putatively required for synthesis of sphingolipid metabolism inhibitors in phylogenetically diverse species of the filamentous fungus Fusarium.</title>
        <authorList>
            <person name="Kim H.-S."/>
            <person name="Busman M."/>
            <person name="Brown D.W."/>
            <person name="Divon H."/>
            <person name="Uhlig S."/>
            <person name="Proctor R.H."/>
        </authorList>
    </citation>
    <scope>NUCLEOTIDE SEQUENCE [LARGE SCALE GENOMIC DNA]</scope>
    <source>
        <strain evidence="2 3">NRRL 25211</strain>
    </source>
</reference>
<dbReference type="AlphaFoldDB" id="A0A8H5NGJ1"/>
<dbReference type="PANTHER" id="PTHR22705:SF0">
    <property type="entry name" value="ZZ-TYPE ZINC FINGER-CONTAINING PROTEIN 3"/>
    <property type="match status" value="1"/>
</dbReference>
<dbReference type="Proteomes" id="UP000544095">
    <property type="component" value="Unassembled WGS sequence"/>
</dbReference>
<keyword evidence="3" id="KW-1185">Reference proteome</keyword>
<evidence type="ECO:0000313" key="2">
    <source>
        <dbReference type="EMBL" id="KAF5565791.1"/>
    </source>
</evidence>
<feature type="compositionally biased region" description="Low complexity" evidence="1">
    <location>
        <begin position="108"/>
        <end position="118"/>
    </location>
</feature>
<feature type="region of interest" description="Disordered" evidence="1">
    <location>
        <begin position="301"/>
        <end position="330"/>
    </location>
</feature>
<evidence type="ECO:0000313" key="3">
    <source>
        <dbReference type="Proteomes" id="UP000544095"/>
    </source>
</evidence>
<proteinExistence type="predicted"/>
<gene>
    <name evidence="2" type="ORF">FPANT_14148</name>
</gene>
<feature type="compositionally biased region" description="Polar residues" evidence="1">
    <location>
        <begin position="217"/>
        <end position="235"/>
    </location>
</feature>
<dbReference type="EMBL" id="JAAOAR010001464">
    <property type="protein sequence ID" value="KAF5565791.1"/>
    <property type="molecule type" value="Genomic_DNA"/>
</dbReference>
<protein>
    <submittedName>
        <fullName evidence="2">Uncharacterized protein</fullName>
    </submittedName>
</protein>
<feature type="region of interest" description="Disordered" evidence="1">
    <location>
        <begin position="200"/>
        <end position="237"/>
    </location>
</feature>
<dbReference type="PANTHER" id="PTHR22705">
    <property type="entry name" value="ZINC FINGER, ZZ DOMAIN CONTAINING 3"/>
    <property type="match status" value="1"/>
</dbReference>
<evidence type="ECO:0000256" key="1">
    <source>
        <dbReference type="SAM" id="MobiDB-lite"/>
    </source>
</evidence>
<organism evidence="2 3">
    <name type="scientific">Fusarium pseudoanthophilum</name>
    <dbReference type="NCBI Taxonomy" id="48495"/>
    <lineage>
        <taxon>Eukaryota</taxon>
        <taxon>Fungi</taxon>
        <taxon>Dikarya</taxon>
        <taxon>Ascomycota</taxon>
        <taxon>Pezizomycotina</taxon>
        <taxon>Sordariomycetes</taxon>
        <taxon>Hypocreomycetidae</taxon>
        <taxon>Hypocreales</taxon>
        <taxon>Nectriaceae</taxon>
        <taxon>Fusarium</taxon>
        <taxon>Fusarium fujikuroi species complex</taxon>
    </lineage>
</organism>
<feature type="compositionally biased region" description="Pro residues" evidence="1">
    <location>
        <begin position="83"/>
        <end position="102"/>
    </location>
</feature>
<feature type="region of interest" description="Disordered" evidence="1">
    <location>
        <begin position="74"/>
        <end position="147"/>
    </location>
</feature>
<accession>A0A8H5NGJ1</accession>
<name>A0A8H5NGJ1_9HYPO</name>
<comment type="caution">
    <text evidence="2">The sequence shown here is derived from an EMBL/GenBank/DDBJ whole genome shotgun (WGS) entry which is preliminary data.</text>
</comment>
<dbReference type="InterPro" id="IPR037830">
    <property type="entry name" value="ZZZ3"/>
</dbReference>